<reference evidence="3" key="1">
    <citation type="journal article" date="2019" name="Int. J. Syst. Evol. Microbiol.">
        <title>The Global Catalogue of Microorganisms (GCM) 10K type strain sequencing project: providing services to taxonomists for standard genome sequencing and annotation.</title>
        <authorList>
            <consortium name="The Broad Institute Genomics Platform"/>
            <consortium name="The Broad Institute Genome Sequencing Center for Infectious Disease"/>
            <person name="Wu L."/>
            <person name="Ma J."/>
        </authorList>
    </citation>
    <scope>NUCLEOTIDE SEQUENCE [LARGE SCALE GENOMIC DNA]</scope>
    <source>
        <strain evidence="3">JCM 17917</strain>
    </source>
</reference>
<evidence type="ECO:0000313" key="3">
    <source>
        <dbReference type="Proteomes" id="UP001501844"/>
    </source>
</evidence>
<keyword evidence="3" id="KW-1185">Reference proteome</keyword>
<proteinExistence type="predicted"/>
<protein>
    <submittedName>
        <fullName evidence="2">Uncharacterized protein</fullName>
    </submittedName>
</protein>
<gene>
    <name evidence="2" type="ORF">GCM10023183_22480</name>
</gene>
<evidence type="ECO:0000313" key="2">
    <source>
        <dbReference type="EMBL" id="GAA4306935.1"/>
    </source>
</evidence>
<dbReference type="EMBL" id="BAABGX010000002">
    <property type="protein sequence ID" value="GAA4306935.1"/>
    <property type="molecule type" value="Genomic_DNA"/>
</dbReference>
<evidence type="ECO:0000256" key="1">
    <source>
        <dbReference type="SAM" id="MobiDB-lite"/>
    </source>
</evidence>
<dbReference type="Proteomes" id="UP001501844">
    <property type="component" value="Unassembled WGS sequence"/>
</dbReference>
<name>A0ABP8FM54_9BACT</name>
<dbReference type="RefSeq" id="WP_345165968.1">
    <property type="nucleotide sequence ID" value="NZ_BAABGX010000002.1"/>
</dbReference>
<feature type="region of interest" description="Disordered" evidence="1">
    <location>
        <begin position="26"/>
        <end position="46"/>
    </location>
</feature>
<feature type="compositionally biased region" description="Polar residues" evidence="1">
    <location>
        <begin position="26"/>
        <end position="36"/>
    </location>
</feature>
<organism evidence="2 3">
    <name type="scientific">Nibribacter koreensis</name>
    <dbReference type="NCBI Taxonomy" id="1084519"/>
    <lineage>
        <taxon>Bacteria</taxon>
        <taxon>Pseudomonadati</taxon>
        <taxon>Bacteroidota</taxon>
        <taxon>Cytophagia</taxon>
        <taxon>Cytophagales</taxon>
        <taxon>Hymenobacteraceae</taxon>
        <taxon>Nibribacter</taxon>
    </lineage>
</organism>
<sequence>MENLIDVKPFILHQITPALVGVITNKHNSGSTNPITKPSHPKPKEPEDFRFRALFWEIGKKQT</sequence>
<comment type="caution">
    <text evidence="2">The sequence shown here is derived from an EMBL/GenBank/DDBJ whole genome shotgun (WGS) entry which is preliminary data.</text>
</comment>
<accession>A0ABP8FM54</accession>